<evidence type="ECO:0000256" key="9">
    <source>
        <dbReference type="ARBA" id="ARBA00022679"/>
    </source>
</evidence>
<feature type="transmembrane region" description="Helical" evidence="16">
    <location>
        <begin position="625"/>
        <end position="643"/>
    </location>
</feature>
<keyword evidence="9" id="KW-0808">Transferase</keyword>
<evidence type="ECO:0000256" key="7">
    <source>
        <dbReference type="ARBA" id="ARBA00022490"/>
    </source>
</evidence>
<protein>
    <recommendedName>
        <fullName evidence="6">pantothenate kinase</fullName>
        <ecNumber evidence="6">2.7.1.33</ecNumber>
    </recommendedName>
</protein>
<evidence type="ECO:0000256" key="15">
    <source>
        <dbReference type="SAM" id="MobiDB-lite"/>
    </source>
</evidence>
<evidence type="ECO:0000256" key="12">
    <source>
        <dbReference type="ARBA" id="ARBA00022840"/>
    </source>
</evidence>
<dbReference type="AlphaFoldDB" id="A0A498N6V2"/>
<evidence type="ECO:0000256" key="4">
    <source>
        <dbReference type="ARBA" id="ARBA00005225"/>
    </source>
</evidence>
<dbReference type="GO" id="GO:0016020">
    <property type="term" value="C:membrane"/>
    <property type="evidence" value="ECO:0007669"/>
    <property type="project" value="UniProtKB-SubCell"/>
</dbReference>
<dbReference type="InterPro" id="IPR011701">
    <property type="entry name" value="MFS"/>
</dbReference>
<dbReference type="Proteomes" id="UP000290572">
    <property type="component" value="Unassembled WGS sequence"/>
</dbReference>
<dbReference type="NCBIfam" id="TIGR00555">
    <property type="entry name" value="panK_eukar"/>
    <property type="match status" value="1"/>
</dbReference>
<dbReference type="SUPFAM" id="SSF103473">
    <property type="entry name" value="MFS general substrate transporter"/>
    <property type="match status" value="1"/>
</dbReference>
<feature type="transmembrane region" description="Helical" evidence="16">
    <location>
        <begin position="707"/>
        <end position="728"/>
    </location>
</feature>
<comment type="subunit">
    <text evidence="5">Homodimer.</text>
</comment>
<dbReference type="GO" id="GO:0005829">
    <property type="term" value="C:cytosol"/>
    <property type="evidence" value="ECO:0007669"/>
    <property type="project" value="UniProtKB-ARBA"/>
</dbReference>
<evidence type="ECO:0000256" key="13">
    <source>
        <dbReference type="ARBA" id="ARBA00022993"/>
    </source>
</evidence>
<dbReference type="InterPro" id="IPR043129">
    <property type="entry name" value="ATPase_NBD"/>
</dbReference>
<evidence type="ECO:0000259" key="17">
    <source>
        <dbReference type="PROSITE" id="PS50850"/>
    </source>
</evidence>
<keyword evidence="10" id="KW-0547">Nucleotide-binding</keyword>
<keyword evidence="19" id="KW-1185">Reference proteome</keyword>
<keyword evidence="16" id="KW-0472">Membrane</keyword>
<dbReference type="EMBL" id="QBIY01011738">
    <property type="protein sequence ID" value="RXN29878.1"/>
    <property type="molecule type" value="Genomic_DNA"/>
</dbReference>
<dbReference type="InterPro" id="IPR036259">
    <property type="entry name" value="MFS_trans_sf"/>
</dbReference>
<comment type="caution">
    <text evidence="18">The sequence shown here is derived from an EMBL/GenBank/DDBJ whole genome shotgun (WGS) entry which is preliminary data.</text>
</comment>
<feature type="transmembrane region" description="Helical" evidence="16">
    <location>
        <begin position="674"/>
        <end position="695"/>
    </location>
</feature>
<evidence type="ECO:0000256" key="3">
    <source>
        <dbReference type="ARBA" id="ARBA00004496"/>
    </source>
</evidence>
<dbReference type="FunFam" id="3.30.420.40:FF:000244">
    <property type="entry name" value="pantothenate kinase 1-like isoform X3"/>
    <property type="match status" value="1"/>
</dbReference>
<dbReference type="EC" id="2.7.1.33" evidence="6"/>
<dbReference type="FunFam" id="1.20.1250.20:FF:000128">
    <property type="entry name" value="monocarboxylate transporter 12 isoform X1"/>
    <property type="match status" value="1"/>
</dbReference>
<feature type="transmembrane region" description="Helical" evidence="16">
    <location>
        <begin position="650"/>
        <end position="668"/>
    </location>
</feature>
<proteinExistence type="inferred from homology"/>
<dbReference type="InterPro" id="IPR004567">
    <property type="entry name" value="Type_II_PanK"/>
</dbReference>
<dbReference type="InterPro" id="IPR020846">
    <property type="entry name" value="MFS_dom"/>
</dbReference>
<dbReference type="InterPro" id="IPR036291">
    <property type="entry name" value="NAD(P)-bd_dom_sf"/>
</dbReference>
<evidence type="ECO:0000313" key="19">
    <source>
        <dbReference type="Proteomes" id="UP000290572"/>
    </source>
</evidence>
<organism evidence="18 19">
    <name type="scientific">Labeo rohita</name>
    <name type="common">Indian major carp</name>
    <name type="synonym">Cyprinus rohita</name>
    <dbReference type="NCBI Taxonomy" id="84645"/>
    <lineage>
        <taxon>Eukaryota</taxon>
        <taxon>Metazoa</taxon>
        <taxon>Chordata</taxon>
        <taxon>Craniata</taxon>
        <taxon>Vertebrata</taxon>
        <taxon>Euteleostomi</taxon>
        <taxon>Actinopterygii</taxon>
        <taxon>Neopterygii</taxon>
        <taxon>Teleostei</taxon>
        <taxon>Ostariophysi</taxon>
        <taxon>Cypriniformes</taxon>
        <taxon>Cyprinidae</taxon>
        <taxon>Labeoninae</taxon>
        <taxon>Labeonini</taxon>
        <taxon>Labeo</taxon>
    </lineage>
</organism>
<dbReference type="SUPFAM" id="SSF53067">
    <property type="entry name" value="Actin-like ATPase domain"/>
    <property type="match status" value="2"/>
</dbReference>
<feature type="transmembrane region" description="Helical" evidence="16">
    <location>
        <begin position="1033"/>
        <end position="1055"/>
    </location>
</feature>
<dbReference type="GO" id="GO:0005524">
    <property type="term" value="F:ATP binding"/>
    <property type="evidence" value="ECO:0007669"/>
    <property type="project" value="UniProtKB-KW"/>
</dbReference>
<dbReference type="GO" id="GO:0022857">
    <property type="term" value="F:transmembrane transporter activity"/>
    <property type="evidence" value="ECO:0007669"/>
    <property type="project" value="InterPro"/>
</dbReference>
<reference evidence="18 19" key="1">
    <citation type="submission" date="2018-03" db="EMBL/GenBank/DDBJ databases">
        <title>Draft genome sequence of Rohu Carp (Labeo rohita).</title>
        <authorList>
            <person name="Das P."/>
            <person name="Kushwaha B."/>
            <person name="Joshi C.G."/>
            <person name="Kumar D."/>
            <person name="Nagpure N.S."/>
            <person name="Sahoo L."/>
            <person name="Das S.P."/>
            <person name="Bit A."/>
            <person name="Patnaik S."/>
            <person name="Meher P.K."/>
            <person name="Jayasankar P."/>
            <person name="Koringa P.G."/>
            <person name="Patel N.V."/>
            <person name="Hinsu A.T."/>
            <person name="Kumar R."/>
            <person name="Pandey M."/>
            <person name="Agarwal S."/>
            <person name="Srivastava S."/>
            <person name="Singh M."/>
            <person name="Iquebal M.A."/>
            <person name="Jaiswal S."/>
            <person name="Angadi U.B."/>
            <person name="Kumar N."/>
            <person name="Raza M."/>
            <person name="Shah T.M."/>
            <person name="Rai A."/>
            <person name="Jena J.K."/>
        </authorList>
    </citation>
    <scope>NUCLEOTIDE SEQUENCE [LARGE SCALE GENOMIC DNA]</scope>
    <source>
        <strain evidence="18">DASCIFA01</strain>
        <tissue evidence="18">Testis</tissue>
    </source>
</reference>
<feature type="compositionally biased region" description="Basic and acidic residues" evidence="15">
    <location>
        <begin position="802"/>
        <end position="853"/>
    </location>
</feature>
<dbReference type="Pfam" id="PF07690">
    <property type="entry name" value="MFS_1"/>
    <property type="match status" value="1"/>
</dbReference>
<feature type="transmembrane region" description="Helical" evidence="16">
    <location>
        <begin position="740"/>
        <end position="761"/>
    </location>
</feature>
<evidence type="ECO:0000256" key="16">
    <source>
        <dbReference type="SAM" id="Phobius"/>
    </source>
</evidence>
<evidence type="ECO:0000256" key="2">
    <source>
        <dbReference type="ARBA" id="ARBA00004141"/>
    </source>
</evidence>
<dbReference type="GO" id="GO:0005634">
    <property type="term" value="C:nucleus"/>
    <property type="evidence" value="ECO:0007669"/>
    <property type="project" value="TreeGrafter"/>
</dbReference>
<dbReference type="FunFam" id="3.30.420.510:FF:000001">
    <property type="entry name" value="pantothenate kinase 2, mitochondrial"/>
    <property type="match status" value="1"/>
</dbReference>
<comment type="subcellular location">
    <subcellularLocation>
        <location evidence="3">Cytoplasm</location>
    </subcellularLocation>
    <subcellularLocation>
        <location evidence="2">Membrane</location>
        <topology evidence="2">Multi-pass membrane protein</topology>
    </subcellularLocation>
</comment>
<accession>A0A498N6V2</accession>
<keyword evidence="16" id="KW-1133">Transmembrane helix</keyword>
<evidence type="ECO:0000256" key="14">
    <source>
        <dbReference type="ARBA" id="ARBA00060870"/>
    </source>
</evidence>
<dbReference type="FunFam" id="1.20.1250.20:FF:001689">
    <property type="entry name" value="Solute carrier family 16 member 12a"/>
    <property type="match status" value="1"/>
</dbReference>
<dbReference type="FunFam" id="3.30.420.40:FF:000392">
    <property type="entry name" value="pantothenate kinase 3-like isoform X1"/>
    <property type="match status" value="1"/>
</dbReference>
<dbReference type="PROSITE" id="PS50850">
    <property type="entry name" value="MFS"/>
    <property type="match status" value="1"/>
</dbReference>
<name>A0A498N6V2_LABRO</name>
<keyword evidence="11" id="KW-0418">Kinase</keyword>
<keyword evidence="12" id="KW-0067">ATP-binding</keyword>
<dbReference type="CDD" id="cd05325">
    <property type="entry name" value="carb_red_sniffer_like_SDR_c"/>
    <property type="match status" value="1"/>
</dbReference>
<comment type="catalytic activity">
    <reaction evidence="1">
        <text>(R)-pantothenate + ATP = (R)-4'-phosphopantothenate + ADP + H(+)</text>
        <dbReference type="Rhea" id="RHEA:16373"/>
        <dbReference type="ChEBI" id="CHEBI:10986"/>
        <dbReference type="ChEBI" id="CHEBI:15378"/>
        <dbReference type="ChEBI" id="CHEBI:29032"/>
        <dbReference type="ChEBI" id="CHEBI:30616"/>
        <dbReference type="ChEBI" id="CHEBI:456216"/>
        <dbReference type="EC" id="2.7.1.33"/>
    </reaction>
</comment>
<dbReference type="GO" id="GO:0015937">
    <property type="term" value="P:coenzyme A biosynthetic process"/>
    <property type="evidence" value="ECO:0007669"/>
    <property type="project" value="UniProtKB-KW"/>
</dbReference>
<dbReference type="Pfam" id="PF03630">
    <property type="entry name" value="Fumble"/>
    <property type="match status" value="1"/>
</dbReference>
<dbReference type="Gene3D" id="3.40.50.720">
    <property type="entry name" value="NAD(P)-binding Rossmann-like Domain"/>
    <property type="match status" value="1"/>
</dbReference>
<evidence type="ECO:0000313" key="18">
    <source>
        <dbReference type="EMBL" id="RXN29878.1"/>
    </source>
</evidence>
<feature type="compositionally biased region" description="Basic and acidic residues" evidence="15">
    <location>
        <begin position="863"/>
        <end position="877"/>
    </location>
</feature>
<dbReference type="STRING" id="84645.A0A498N6V2"/>
<dbReference type="Gene3D" id="3.30.420.510">
    <property type="match status" value="1"/>
</dbReference>
<feature type="domain" description="Major facilitator superfamily (MFS) profile" evidence="17">
    <location>
        <begin position="568"/>
        <end position="1122"/>
    </location>
</feature>
<evidence type="ECO:0000256" key="10">
    <source>
        <dbReference type="ARBA" id="ARBA00022741"/>
    </source>
</evidence>
<keyword evidence="8" id="KW-0597">Phosphoprotein</keyword>
<feature type="transmembrane region" description="Helical" evidence="16">
    <location>
        <begin position="981"/>
        <end position="1003"/>
    </location>
</feature>
<feature type="region of interest" description="Disordered" evidence="15">
    <location>
        <begin position="802"/>
        <end position="883"/>
    </location>
</feature>
<feature type="transmembrane region" description="Helical" evidence="16">
    <location>
        <begin position="1096"/>
        <end position="1121"/>
    </location>
</feature>
<keyword evidence="13" id="KW-0173">Coenzyme A biosynthesis</keyword>
<dbReference type="Gene3D" id="3.30.420.40">
    <property type="match status" value="1"/>
</dbReference>
<dbReference type="InterPro" id="IPR002347">
    <property type="entry name" value="SDR_fam"/>
</dbReference>
<keyword evidence="7" id="KW-0963">Cytoplasm</keyword>
<feature type="transmembrane region" description="Helical" evidence="16">
    <location>
        <begin position="946"/>
        <end position="969"/>
    </location>
</feature>
<evidence type="ECO:0000256" key="8">
    <source>
        <dbReference type="ARBA" id="ARBA00022553"/>
    </source>
</evidence>
<dbReference type="GO" id="GO:0004594">
    <property type="term" value="F:pantothenate kinase activity"/>
    <property type="evidence" value="ECO:0007669"/>
    <property type="project" value="UniProtKB-EC"/>
</dbReference>
<evidence type="ECO:0000256" key="6">
    <source>
        <dbReference type="ARBA" id="ARBA00012102"/>
    </source>
</evidence>
<gene>
    <name evidence="18" type="ORF">ROHU_036257</name>
</gene>
<dbReference type="PANTHER" id="PTHR12280:SF23">
    <property type="entry name" value="PANTOTHENATE KINASE 1"/>
    <property type="match status" value="1"/>
</dbReference>
<dbReference type="Pfam" id="PF00106">
    <property type="entry name" value="adh_short"/>
    <property type="match status" value="1"/>
</dbReference>
<dbReference type="PANTHER" id="PTHR12280">
    <property type="entry name" value="PANTOTHENATE KINASE"/>
    <property type="match status" value="1"/>
</dbReference>
<comment type="pathway">
    <text evidence="4">Cofactor biosynthesis; coenzyme A biosynthesis; CoA from (R)-pantothenate: step 1/5.</text>
</comment>
<keyword evidence="16" id="KW-0812">Transmembrane</keyword>
<dbReference type="SUPFAM" id="SSF51735">
    <property type="entry name" value="NAD(P)-binding Rossmann-fold domains"/>
    <property type="match status" value="1"/>
</dbReference>
<evidence type="ECO:0000256" key="5">
    <source>
        <dbReference type="ARBA" id="ARBA00011738"/>
    </source>
</evidence>
<comment type="similarity">
    <text evidence="14">Belongs to the type II pantothenate kinase family.</text>
</comment>
<evidence type="ECO:0000256" key="11">
    <source>
        <dbReference type="ARBA" id="ARBA00022777"/>
    </source>
</evidence>
<feature type="transmembrane region" description="Helical" evidence="16">
    <location>
        <begin position="1010"/>
        <end position="1027"/>
    </location>
</feature>
<feature type="transmembrane region" description="Helical" evidence="16">
    <location>
        <begin position="1067"/>
        <end position="1090"/>
    </location>
</feature>
<sequence>MTAVALVQGASRGLGFEFCRYLLLNKSPAAVIATCRNPDAAQHLTALRAQHADRMTVLKLDVNREDDIKRAAESVKAAFGKVDLIINSSAMLHPSGKGETSLRDVSAQGIISTLTTNTVGPLVMAKYFAPLLQKGTGAFGQQSPEKEKQHSGIIVNMTARVGSIGDNDLGGWYSYRMSKAALNMATRNLSIELGRGRSKIVCVSLHPGTVDTDLSRPYHRNVPKDKLFSPEYSVQCLMNIIDTLNIDKTAFPWFGMDIGGTLVKLVYFEPKDITAEEEQEEVENLKSIRRYLTSNTAYGKTGVRDVHLELRNLTICGRTGNLHFIRFPTVAMHRFIQMGRDKHFSSLHTTLCATGGGAYKFENDFRTMADLELLKLDELDCLIQGLLYIDSVGFNGHPECYYFENPSDTQNCIKRPCCLDNLFPMLLVNIGSGVSILAVNEKDSYKRVTGTSLGGGTFLGLCCLLTGCETFEEALEMASKGDSTNVDKLVKDIYGGDYQRFGLQGSAVASSFGHMMSKEKRDSISKEDLARATLVTITNNIGSIARMCAVNEKIERVVFVGNFLRINTVSTKLLAYAMDFWSKGQLKALFLEHEILLDGIYELIDENKKEQKNKMNVALSTRRPLSNLHFLMLVAAPLGSYIGNRLSSRIAIMIGGLLSSAGLLLSSLATSVEFLYLTLGVLTGVGFALSYTPAIAMVGSYFSEKKALAYGIAMSGSGIGTFILAPAVQLLIEFFSWRGALLILGGLVSHLCVCGALMRPLEGQRGRQKEMDLEGGKKVDFLNVKLADAVYNIEVSAQEQKSVEVKHMDKRENNEHAENTQSDGKQRMEAGESKPSDAKQTHSDVEINLRQDLAEDSVTVSRNTDEWDKESKPKCSETDMSLDCLPTNQESTAIPESKSEANTNHNTLAQSKVANTKLLKESRDNVWSIIRKTVLREYSFLLIPDFLLLLVSFLFLAYGCSVPFVYLVPYSLSAGVSPQQAALLMSILGVSGIVGTITFGWIADRKVVSYMLAVGSEGLSCLFLPLLNGFSLLVPFSLIYGYFDGAYVALIPVVTSDTVSSTHLTSALGVVYFLHAIPYLISPPIGGWLVDQTGSYTATFFLSGVALICSAVILAAVRVIIRCTRGSSCLN</sequence>
<dbReference type="Gene3D" id="1.20.1250.20">
    <property type="entry name" value="MFS general substrate transporter like domains"/>
    <property type="match status" value="2"/>
</dbReference>
<evidence type="ECO:0000256" key="1">
    <source>
        <dbReference type="ARBA" id="ARBA00001206"/>
    </source>
</evidence>
<dbReference type="PRINTS" id="PR00081">
    <property type="entry name" value="GDHRDH"/>
</dbReference>